<dbReference type="Gramene" id="OQU85054">
    <property type="protein sequence ID" value="OQU85054"/>
    <property type="gene ID" value="SORBI_3004G164650"/>
</dbReference>
<evidence type="ECO:0000313" key="3">
    <source>
        <dbReference type="Proteomes" id="UP000000768"/>
    </source>
</evidence>
<reference evidence="2" key="2">
    <citation type="submission" date="2017-02" db="EMBL/GenBank/DDBJ databases">
        <title>WGS assembly of Sorghum bicolor.</title>
        <authorList>
            <person name="Paterson A."/>
            <person name="Mullet J."/>
            <person name="Bowers J."/>
            <person name="Bruggmann R."/>
            <person name="Dubchak I."/>
            <person name="Grimwood J."/>
            <person name="Gundlach H."/>
            <person name="Haberer G."/>
            <person name="Hellsten U."/>
            <person name="Mitros T."/>
            <person name="Poliakov A."/>
            <person name="Schmutz J."/>
            <person name="Spannagl M."/>
            <person name="Tang H."/>
            <person name="Wang X."/>
            <person name="Wicker T."/>
            <person name="Bharti A."/>
            <person name="Chapman J."/>
            <person name="Feltus F."/>
            <person name="Gowik U."/>
            <person name="Grigoriev I."/>
            <person name="Lyons E."/>
            <person name="Maher C."/>
            <person name="Martis M."/>
            <person name="Narechania A."/>
            <person name="Otillar R."/>
            <person name="Penning B."/>
            <person name="Salamov A."/>
            <person name="Wang Y."/>
            <person name="Zhang L."/>
            <person name="Carpita N."/>
            <person name="Freeling M."/>
            <person name="Gingle A."/>
            <person name="Hash C."/>
            <person name="Keller B."/>
            <person name="Klein P."/>
            <person name="Kresovich S."/>
            <person name="Mccann M."/>
            <person name="Ming R."/>
            <person name="Peterson D."/>
            <person name="Rahman M."/>
            <person name="Ware D."/>
            <person name="Westhoff P."/>
            <person name="Mayer K."/>
            <person name="Messing J."/>
            <person name="Sims D."/>
            <person name="Jenkins J."/>
            <person name="Shu S."/>
            <person name="Rokhsar D."/>
        </authorList>
    </citation>
    <scope>NUCLEOTIDE SEQUENCE</scope>
</reference>
<dbReference type="InParanoid" id="A0A1Z5RMU1"/>
<dbReference type="EMBL" id="CM000763">
    <property type="protein sequence ID" value="OQU85054.1"/>
    <property type="molecule type" value="Genomic_DNA"/>
</dbReference>
<feature type="region of interest" description="Disordered" evidence="1">
    <location>
        <begin position="1"/>
        <end position="30"/>
    </location>
</feature>
<accession>A0A1Z5RMU1</accession>
<dbReference type="Gramene" id="OQU85052">
    <property type="protein sequence ID" value="OQU85052"/>
    <property type="gene ID" value="SORBI_3004G164650"/>
</dbReference>
<keyword evidence="3" id="KW-1185">Reference proteome</keyword>
<evidence type="ECO:0000256" key="1">
    <source>
        <dbReference type="SAM" id="MobiDB-lite"/>
    </source>
</evidence>
<dbReference type="EMBL" id="CM000763">
    <property type="protein sequence ID" value="OQU85052.1"/>
    <property type="molecule type" value="Genomic_DNA"/>
</dbReference>
<dbReference type="Gramene" id="OQU85051">
    <property type="protein sequence ID" value="OQU85051"/>
    <property type="gene ID" value="SORBI_3004G164650"/>
</dbReference>
<sequence>MMARQRVSTRLRLVMDQQPHGEKRGEHGSSVGLLEAMLGMASGNKRRGHEDRLEQHMECEFKCLFTVL</sequence>
<name>A0A1Z5RMU1_SORBI</name>
<dbReference type="AlphaFoldDB" id="A0A1Z5RMU1"/>
<organism evidence="2 3">
    <name type="scientific">Sorghum bicolor</name>
    <name type="common">Sorghum</name>
    <name type="synonym">Sorghum vulgare</name>
    <dbReference type="NCBI Taxonomy" id="4558"/>
    <lineage>
        <taxon>Eukaryota</taxon>
        <taxon>Viridiplantae</taxon>
        <taxon>Streptophyta</taxon>
        <taxon>Embryophyta</taxon>
        <taxon>Tracheophyta</taxon>
        <taxon>Spermatophyta</taxon>
        <taxon>Magnoliopsida</taxon>
        <taxon>Liliopsida</taxon>
        <taxon>Poales</taxon>
        <taxon>Poaceae</taxon>
        <taxon>PACMAD clade</taxon>
        <taxon>Panicoideae</taxon>
        <taxon>Andropogonodae</taxon>
        <taxon>Andropogoneae</taxon>
        <taxon>Sorghinae</taxon>
        <taxon>Sorghum</taxon>
    </lineage>
</organism>
<protein>
    <submittedName>
        <fullName evidence="2">Uncharacterized protein</fullName>
    </submittedName>
</protein>
<dbReference type="Gramene" id="OQU85050">
    <property type="protein sequence ID" value="OQU85050"/>
    <property type="gene ID" value="SORBI_3004G164650"/>
</dbReference>
<reference evidence="2 3" key="1">
    <citation type="journal article" date="2009" name="Nature">
        <title>The Sorghum bicolor genome and the diversification of grasses.</title>
        <authorList>
            <person name="Paterson A.H."/>
            <person name="Bowers J.E."/>
            <person name="Bruggmann R."/>
            <person name="Dubchak I."/>
            <person name="Grimwood J."/>
            <person name="Gundlach H."/>
            <person name="Haberer G."/>
            <person name="Hellsten U."/>
            <person name="Mitros T."/>
            <person name="Poliakov A."/>
            <person name="Schmutz J."/>
            <person name="Spannagl M."/>
            <person name="Tang H."/>
            <person name="Wang X."/>
            <person name="Wicker T."/>
            <person name="Bharti A.K."/>
            <person name="Chapman J."/>
            <person name="Feltus F.A."/>
            <person name="Gowik U."/>
            <person name="Grigoriev I.V."/>
            <person name="Lyons E."/>
            <person name="Maher C.A."/>
            <person name="Martis M."/>
            <person name="Narechania A."/>
            <person name="Otillar R.P."/>
            <person name="Penning B.W."/>
            <person name="Salamov A.A."/>
            <person name="Wang Y."/>
            <person name="Zhang L."/>
            <person name="Carpita N.C."/>
            <person name="Freeling M."/>
            <person name="Gingle A.R."/>
            <person name="Hash C.T."/>
            <person name="Keller B."/>
            <person name="Klein P."/>
            <person name="Kresovich S."/>
            <person name="McCann M.C."/>
            <person name="Ming R."/>
            <person name="Peterson D.G."/>
            <person name="Mehboob-ur-Rahman"/>
            <person name="Ware D."/>
            <person name="Westhoff P."/>
            <person name="Mayer K.F."/>
            <person name="Messing J."/>
            <person name="Rokhsar D.S."/>
        </authorList>
    </citation>
    <scope>NUCLEOTIDE SEQUENCE [LARGE SCALE GENOMIC DNA]</scope>
    <source>
        <strain evidence="3">cv. BTx623</strain>
    </source>
</reference>
<gene>
    <name evidence="2" type="ORF">SORBI_3004G164650</name>
</gene>
<proteinExistence type="predicted"/>
<evidence type="ECO:0000313" key="2">
    <source>
        <dbReference type="EMBL" id="OQU85053.1"/>
    </source>
</evidence>
<dbReference type="Proteomes" id="UP000000768">
    <property type="component" value="Chromosome 4"/>
</dbReference>
<dbReference type="EMBL" id="CM000763">
    <property type="protein sequence ID" value="OQU85053.1"/>
    <property type="molecule type" value="Genomic_DNA"/>
</dbReference>
<dbReference type="EMBL" id="CM000763">
    <property type="protein sequence ID" value="OQU85051.1"/>
    <property type="molecule type" value="Genomic_DNA"/>
</dbReference>
<dbReference type="Gramene" id="OQU85053">
    <property type="protein sequence ID" value="OQU85053"/>
    <property type="gene ID" value="SORBI_3004G164650"/>
</dbReference>
<dbReference type="EMBL" id="CM000763">
    <property type="protein sequence ID" value="OQU85050.1"/>
    <property type="molecule type" value="Genomic_DNA"/>
</dbReference>
<reference evidence="3" key="3">
    <citation type="journal article" date="2018" name="Plant J.">
        <title>The Sorghum bicolor reference genome: improved assembly, gene annotations, a transcriptome atlas, and signatures of genome organization.</title>
        <authorList>
            <person name="McCormick R.F."/>
            <person name="Truong S.K."/>
            <person name="Sreedasyam A."/>
            <person name="Jenkins J."/>
            <person name="Shu S."/>
            <person name="Sims D."/>
            <person name="Kennedy M."/>
            <person name="Amirebrahimi M."/>
            <person name="Weers B.D."/>
            <person name="McKinley B."/>
            <person name="Mattison A."/>
            <person name="Morishige D.T."/>
            <person name="Grimwood J."/>
            <person name="Schmutz J."/>
            <person name="Mullet J.E."/>
        </authorList>
    </citation>
    <scope>NUCLEOTIDE SEQUENCE [LARGE SCALE GENOMIC DNA]</scope>
    <source>
        <strain evidence="3">cv. BTx623</strain>
    </source>
</reference>